<dbReference type="Proteomes" id="UP000230069">
    <property type="component" value="Unassembled WGS sequence"/>
</dbReference>
<name>A0A2G5F591_AQUCA</name>
<dbReference type="InterPro" id="IPR006565">
    <property type="entry name" value="BTP"/>
</dbReference>
<evidence type="ECO:0000256" key="3">
    <source>
        <dbReference type="ARBA" id="ARBA00017307"/>
    </source>
</evidence>
<accession>A0A2G5F591</accession>
<comment type="similarity">
    <text evidence="2">Belongs to the TAF8 family.</text>
</comment>
<reference evidence="9 10" key="1">
    <citation type="submission" date="2017-09" db="EMBL/GenBank/DDBJ databases">
        <title>WGS assembly of Aquilegia coerulea Goldsmith.</title>
        <authorList>
            <person name="Hodges S."/>
            <person name="Kramer E."/>
            <person name="Nordborg M."/>
            <person name="Tomkins J."/>
            <person name="Borevitz J."/>
            <person name="Derieg N."/>
            <person name="Yan J."/>
            <person name="Mihaltcheva S."/>
            <person name="Hayes R.D."/>
            <person name="Rokhsar D."/>
        </authorList>
    </citation>
    <scope>NUCLEOTIDE SEQUENCE [LARGE SCALE GENOMIC DNA]</scope>
    <source>
        <strain evidence="10">cv. Goldsmith</strain>
    </source>
</reference>
<comment type="subcellular location">
    <subcellularLocation>
        <location evidence="1">Nucleus</location>
    </subcellularLocation>
</comment>
<evidence type="ECO:0000256" key="7">
    <source>
        <dbReference type="SAM" id="MobiDB-lite"/>
    </source>
</evidence>
<dbReference type="Gene3D" id="1.10.20.10">
    <property type="entry name" value="Histone, subunit A"/>
    <property type="match status" value="1"/>
</dbReference>
<sequence>MSDGGREKECGLKRKQQGEGNDEYGRAISKIAVAQICENVGFESLQQSALDHLSEITIRYLRDLGKTAHFYANLAGRSDCNVFDIIQGLEDLGPSQGEVKDSFASSSTVKEIMQYVSLDDIPFACDVTQFPLIKKQKPTPSFLQVGETPDKEHIPAWLPAFPDRHTYVHTPVWNERKTDPRTDKIEQARQRRKEEQSLFSLQQRLACNGSSVFATTKYVDYGPGKQRSESNPFLAPPLKCGEKDVPPVAPLAEVSNEPISIAQSSVLEAFAPAMGTTNIGLGDSTDDDRRVLPNKRPVVNFKLGVSKKSLGVPLDLTLQRKNVGQTAHLILRGDEKDEKKKKAEQILRDSMDNLRELS</sequence>
<dbReference type="AlphaFoldDB" id="A0A2G5F591"/>
<organism evidence="9 10">
    <name type="scientific">Aquilegia coerulea</name>
    <name type="common">Rocky mountain columbine</name>
    <dbReference type="NCBI Taxonomy" id="218851"/>
    <lineage>
        <taxon>Eukaryota</taxon>
        <taxon>Viridiplantae</taxon>
        <taxon>Streptophyta</taxon>
        <taxon>Embryophyta</taxon>
        <taxon>Tracheophyta</taxon>
        <taxon>Spermatophyta</taxon>
        <taxon>Magnoliopsida</taxon>
        <taxon>Ranunculales</taxon>
        <taxon>Ranunculaceae</taxon>
        <taxon>Thalictroideae</taxon>
        <taxon>Aquilegia</taxon>
    </lineage>
</organism>
<dbReference type="Pfam" id="PF07524">
    <property type="entry name" value="Bromo_TP"/>
    <property type="match status" value="1"/>
</dbReference>
<dbReference type="InterPro" id="IPR009072">
    <property type="entry name" value="Histone-fold"/>
</dbReference>
<dbReference type="InterPro" id="IPR019473">
    <property type="entry name" value="TFIID_su8_C"/>
</dbReference>
<keyword evidence="5" id="KW-0804">Transcription</keyword>
<evidence type="ECO:0000256" key="6">
    <source>
        <dbReference type="ARBA" id="ARBA00023242"/>
    </source>
</evidence>
<evidence type="ECO:0000256" key="5">
    <source>
        <dbReference type="ARBA" id="ARBA00023163"/>
    </source>
</evidence>
<keyword evidence="10" id="KW-1185">Reference proteome</keyword>
<evidence type="ECO:0000256" key="2">
    <source>
        <dbReference type="ARBA" id="ARBA00008767"/>
    </source>
</evidence>
<dbReference type="EMBL" id="KZ305019">
    <property type="protein sequence ID" value="PIA63139.1"/>
    <property type="molecule type" value="Genomic_DNA"/>
</dbReference>
<evidence type="ECO:0000259" key="8">
    <source>
        <dbReference type="SMART" id="SM00576"/>
    </source>
</evidence>
<evidence type="ECO:0000313" key="9">
    <source>
        <dbReference type="EMBL" id="PIA63139.1"/>
    </source>
</evidence>
<dbReference type="InterPro" id="IPR037818">
    <property type="entry name" value="TAF8"/>
</dbReference>
<feature type="region of interest" description="Disordered" evidence="7">
    <location>
        <begin position="1"/>
        <end position="20"/>
    </location>
</feature>
<dbReference type="STRING" id="218851.A0A2G5F591"/>
<keyword evidence="4" id="KW-0805">Transcription regulation</keyword>
<dbReference type="SMART" id="SM00576">
    <property type="entry name" value="BTP"/>
    <property type="match status" value="1"/>
</dbReference>
<keyword evidence="6" id="KW-0539">Nucleus</keyword>
<dbReference type="PANTHER" id="PTHR46338">
    <property type="entry name" value="TRANSCRIPTION INITIATION FACTOR TFIID SUBUNIT 8"/>
    <property type="match status" value="1"/>
</dbReference>
<evidence type="ECO:0000256" key="1">
    <source>
        <dbReference type="ARBA" id="ARBA00004123"/>
    </source>
</evidence>
<evidence type="ECO:0000313" key="10">
    <source>
        <dbReference type="Proteomes" id="UP000230069"/>
    </source>
</evidence>
<dbReference type="PANTHER" id="PTHR46338:SF1">
    <property type="entry name" value="TRANSCRIPTION INITIATION FACTOR TFIID SUBUNIT 8"/>
    <property type="match status" value="1"/>
</dbReference>
<dbReference type="GO" id="GO:0005669">
    <property type="term" value="C:transcription factor TFIID complex"/>
    <property type="evidence" value="ECO:0007669"/>
    <property type="project" value="InterPro"/>
</dbReference>
<proteinExistence type="inferred from homology"/>
<dbReference type="SUPFAM" id="SSF47113">
    <property type="entry name" value="Histone-fold"/>
    <property type="match status" value="1"/>
</dbReference>
<dbReference type="CDD" id="cd08049">
    <property type="entry name" value="TAF8"/>
    <property type="match status" value="1"/>
</dbReference>
<dbReference type="InParanoid" id="A0A2G5F591"/>
<evidence type="ECO:0000256" key="4">
    <source>
        <dbReference type="ARBA" id="ARBA00023015"/>
    </source>
</evidence>
<protein>
    <recommendedName>
        <fullName evidence="3">Transcription initiation factor TFIID subunit 8</fullName>
    </recommendedName>
</protein>
<dbReference type="Pfam" id="PF10406">
    <property type="entry name" value="TAF8_C"/>
    <property type="match status" value="1"/>
</dbReference>
<gene>
    <name evidence="9" type="ORF">AQUCO_00200871v1</name>
</gene>
<dbReference type="FunCoup" id="A0A2G5F591">
    <property type="interactions" value="2582"/>
</dbReference>
<dbReference type="OrthoDB" id="436852at2759"/>
<feature type="domain" description="Bromodomain associated" evidence="8">
    <location>
        <begin position="22"/>
        <end position="98"/>
    </location>
</feature>
<feature type="compositionally biased region" description="Basic and acidic residues" evidence="7">
    <location>
        <begin position="1"/>
        <end position="12"/>
    </location>
</feature>
<dbReference type="GO" id="GO:0046982">
    <property type="term" value="F:protein heterodimerization activity"/>
    <property type="evidence" value="ECO:0007669"/>
    <property type="project" value="InterPro"/>
</dbReference>